<evidence type="ECO:0000313" key="9">
    <source>
        <dbReference type="Proteomes" id="UP000273083"/>
    </source>
</evidence>
<keyword evidence="9" id="KW-1185">Reference proteome</keyword>
<evidence type="ECO:0000256" key="6">
    <source>
        <dbReference type="ARBA" id="ARBA00023136"/>
    </source>
</evidence>
<keyword evidence="3" id="KW-1003">Cell membrane</keyword>
<comment type="similarity">
    <text evidence="2">Belongs to the chromate ion transporter (CHR) (TC 2.A.51) family.</text>
</comment>
<evidence type="ECO:0000256" key="3">
    <source>
        <dbReference type="ARBA" id="ARBA00022475"/>
    </source>
</evidence>
<protein>
    <submittedName>
        <fullName evidence="8">Chromate transporter</fullName>
    </submittedName>
</protein>
<dbReference type="Pfam" id="PF02417">
    <property type="entry name" value="Chromate_transp"/>
    <property type="match status" value="1"/>
</dbReference>
<keyword evidence="4 7" id="KW-0812">Transmembrane</keyword>
<dbReference type="PANTHER" id="PTHR43663:SF1">
    <property type="entry name" value="CHROMATE TRANSPORTER"/>
    <property type="match status" value="1"/>
</dbReference>
<gene>
    <name evidence="8" type="ORF">EDD66_10247</name>
</gene>
<accession>A0A3N1XUX2</accession>
<dbReference type="GO" id="GO:0015109">
    <property type="term" value="F:chromate transmembrane transporter activity"/>
    <property type="evidence" value="ECO:0007669"/>
    <property type="project" value="InterPro"/>
</dbReference>
<comment type="caution">
    <text evidence="8">The sequence shown here is derived from an EMBL/GenBank/DDBJ whole genome shotgun (WGS) entry which is preliminary data.</text>
</comment>
<feature type="transmembrane region" description="Helical" evidence="7">
    <location>
        <begin position="116"/>
        <end position="136"/>
    </location>
</feature>
<dbReference type="GO" id="GO:0005886">
    <property type="term" value="C:plasma membrane"/>
    <property type="evidence" value="ECO:0007669"/>
    <property type="project" value="UniProtKB-SubCell"/>
</dbReference>
<organism evidence="8 9">
    <name type="scientific">Mobilisporobacter senegalensis</name>
    <dbReference type="NCBI Taxonomy" id="1329262"/>
    <lineage>
        <taxon>Bacteria</taxon>
        <taxon>Bacillati</taxon>
        <taxon>Bacillota</taxon>
        <taxon>Clostridia</taxon>
        <taxon>Lachnospirales</taxon>
        <taxon>Lachnospiraceae</taxon>
        <taxon>Mobilisporobacter</taxon>
    </lineage>
</organism>
<comment type="subcellular location">
    <subcellularLocation>
        <location evidence="1">Cell membrane</location>
        <topology evidence="1">Multi-pass membrane protein</topology>
    </subcellularLocation>
</comment>
<feature type="transmembrane region" description="Helical" evidence="7">
    <location>
        <begin position="52"/>
        <end position="74"/>
    </location>
</feature>
<dbReference type="AlphaFoldDB" id="A0A3N1XUX2"/>
<dbReference type="EMBL" id="RJVG01000002">
    <property type="protein sequence ID" value="ROR30396.1"/>
    <property type="molecule type" value="Genomic_DNA"/>
</dbReference>
<feature type="transmembrane region" description="Helical" evidence="7">
    <location>
        <begin position="143"/>
        <end position="164"/>
    </location>
</feature>
<evidence type="ECO:0000256" key="5">
    <source>
        <dbReference type="ARBA" id="ARBA00022989"/>
    </source>
</evidence>
<dbReference type="Proteomes" id="UP000273083">
    <property type="component" value="Unassembled WGS sequence"/>
</dbReference>
<evidence type="ECO:0000256" key="4">
    <source>
        <dbReference type="ARBA" id="ARBA00022692"/>
    </source>
</evidence>
<evidence type="ECO:0000256" key="2">
    <source>
        <dbReference type="ARBA" id="ARBA00005262"/>
    </source>
</evidence>
<dbReference type="InterPro" id="IPR003370">
    <property type="entry name" value="Chromate_transpt"/>
</dbReference>
<evidence type="ECO:0000313" key="8">
    <source>
        <dbReference type="EMBL" id="ROR30396.1"/>
    </source>
</evidence>
<reference evidence="8 9" key="1">
    <citation type="submission" date="2018-11" db="EMBL/GenBank/DDBJ databases">
        <title>Genomic Encyclopedia of Type Strains, Phase IV (KMG-IV): sequencing the most valuable type-strain genomes for metagenomic binning, comparative biology and taxonomic classification.</title>
        <authorList>
            <person name="Goeker M."/>
        </authorList>
    </citation>
    <scope>NUCLEOTIDE SEQUENCE [LARGE SCALE GENOMIC DNA]</scope>
    <source>
        <strain evidence="8 9">DSM 26537</strain>
    </source>
</reference>
<name>A0A3N1XUX2_9FIRM</name>
<dbReference type="InterPro" id="IPR052518">
    <property type="entry name" value="CHR_Transporter"/>
</dbReference>
<keyword evidence="5 7" id="KW-1133">Transmembrane helix</keyword>
<sequence>MPLIQSQVVETHGWLSMNEFINLITIAEMTPGPIGVNAASFVGTRIAGMGGAIIATFACILPSCFIVSLLAYIYGRYKQVSALQNILACLRPAIVALIASAGFSILGTVVFNGNHIQLSSVDWIGIGTFIVAFIVLRKWKWNPILVMSLCGVVGLGLNLLMGGIPK</sequence>
<dbReference type="PANTHER" id="PTHR43663">
    <property type="entry name" value="CHROMATE TRANSPORT PROTEIN-RELATED"/>
    <property type="match status" value="1"/>
</dbReference>
<evidence type="ECO:0000256" key="7">
    <source>
        <dbReference type="SAM" id="Phobius"/>
    </source>
</evidence>
<proteinExistence type="inferred from homology"/>
<evidence type="ECO:0000256" key="1">
    <source>
        <dbReference type="ARBA" id="ARBA00004651"/>
    </source>
</evidence>
<feature type="transmembrane region" description="Helical" evidence="7">
    <location>
        <begin position="86"/>
        <end position="110"/>
    </location>
</feature>
<keyword evidence="6 7" id="KW-0472">Membrane</keyword>